<dbReference type="OrthoDB" id="3039123at2759"/>
<dbReference type="Pfam" id="PF07519">
    <property type="entry name" value="Tannase"/>
    <property type="match status" value="1"/>
</dbReference>
<dbReference type="SUPFAM" id="SSF53474">
    <property type="entry name" value="alpha/beta-Hydrolases"/>
    <property type="match status" value="1"/>
</dbReference>
<dbReference type="PROSITE" id="PS51257">
    <property type="entry name" value="PROKAR_LIPOPROTEIN"/>
    <property type="match status" value="1"/>
</dbReference>
<keyword evidence="2" id="KW-0719">Serine esterase</keyword>
<keyword evidence="3" id="KW-0119">Carbohydrate metabolism</keyword>
<keyword evidence="12" id="KW-1185">Reference proteome</keyword>
<feature type="signal peptide" evidence="10">
    <location>
        <begin position="1"/>
        <end position="19"/>
    </location>
</feature>
<evidence type="ECO:0000256" key="3">
    <source>
        <dbReference type="ARBA" id="ARBA00022651"/>
    </source>
</evidence>
<evidence type="ECO:0000256" key="6">
    <source>
        <dbReference type="ARBA" id="ARBA00022801"/>
    </source>
</evidence>
<protein>
    <recommendedName>
        <fullName evidence="10">Carboxylic ester hydrolase</fullName>
        <ecNumber evidence="10">3.1.1.-</ecNumber>
    </recommendedName>
</protein>
<keyword evidence="6 10" id="KW-0378">Hydrolase</keyword>
<dbReference type="PANTHER" id="PTHR33938:SF15">
    <property type="entry name" value="FERULOYL ESTERASE B-RELATED"/>
    <property type="match status" value="1"/>
</dbReference>
<dbReference type="Proteomes" id="UP000070501">
    <property type="component" value="Unassembled WGS sequence"/>
</dbReference>
<keyword evidence="8" id="KW-1015">Disulfide bond</keyword>
<dbReference type="GO" id="GO:0046872">
    <property type="term" value="F:metal ion binding"/>
    <property type="evidence" value="ECO:0007669"/>
    <property type="project" value="UniProtKB-KW"/>
</dbReference>
<reference evidence="12" key="1">
    <citation type="submission" date="2016-02" db="EMBL/GenBank/DDBJ databases">
        <title>Draft genome sequence of Microdochium bolleyi, a fungal endophyte of beachgrass.</title>
        <authorList>
            <consortium name="DOE Joint Genome Institute"/>
            <person name="David A.S."/>
            <person name="May G."/>
            <person name="Haridas S."/>
            <person name="Lim J."/>
            <person name="Wang M."/>
            <person name="Labutti K."/>
            <person name="Lipzen A."/>
            <person name="Barry K."/>
            <person name="Grigoriev I.V."/>
        </authorList>
    </citation>
    <scope>NUCLEOTIDE SEQUENCE [LARGE SCALE GENOMIC DNA]</scope>
    <source>
        <strain evidence="12">J235TASD1</strain>
    </source>
</reference>
<evidence type="ECO:0000256" key="2">
    <source>
        <dbReference type="ARBA" id="ARBA00022487"/>
    </source>
</evidence>
<evidence type="ECO:0000256" key="8">
    <source>
        <dbReference type="ARBA" id="ARBA00023157"/>
    </source>
</evidence>
<evidence type="ECO:0000313" key="11">
    <source>
        <dbReference type="EMBL" id="KXJ85325.1"/>
    </source>
</evidence>
<dbReference type="InterPro" id="IPR029058">
    <property type="entry name" value="AB_hydrolase_fold"/>
</dbReference>
<keyword evidence="4" id="KW-0479">Metal-binding</keyword>
<evidence type="ECO:0000256" key="4">
    <source>
        <dbReference type="ARBA" id="ARBA00022723"/>
    </source>
</evidence>
<evidence type="ECO:0000256" key="9">
    <source>
        <dbReference type="ARBA" id="ARBA00034075"/>
    </source>
</evidence>
<organism evidence="11 12">
    <name type="scientific">Microdochium bolleyi</name>
    <dbReference type="NCBI Taxonomy" id="196109"/>
    <lineage>
        <taxon>Eukaryota</taxon>
        <taxon>Fungi</taxon>
        <taxon>Dikarya</taxon>
        <taxon>Ascomycota</taxon>
        <taxon>Pezizomycotina</taxon>
        <taxon>Sordariomycetes</taxon>
        <taxon>Xylariomycetidae</taxon>
        <taxon>Xylariales</taxon>
        <taxon>Microdochiaceae</taxon>
        <taxon>Microdochium</taxon>
    </lineage>
</organism>
<name>A0A136IK83_9PEZI</name>
<keyword evidence="3" id="KW-0858">Xylan degradation</keyword>
<evidence type="ECO:0000256" key="1">
    <source>
        <dbReference type="ARBA" id="ARBA00006249"/>
    </source>
</evidence>
<comment type="similarity">
    <text evidence="1 10">Belongs to the tannase family.</text>
</comment>
<dbReference type="PANTHER" id="PTHR33938">
    <property type="entry name" value="FERULOYL ESTERASE B-RELATED"/>
    <property type="match status" value="1"/>
</dbReference>
<keyword evidence="5 10" id="KW-0732">Signal</keyword>
<dbReference type="AlphaFoldDB" id="A0A136IK83"/>
<dbReference type="GO" id="GO:0030600">
    <property type="term" value="F:feruloyl esterase activity"/>
    <property type="evidence" value="ECO:0007669"/>
    <property type="project" value="UniProtKB-EC"/>
</dbReference>
<accession>A0A136IK83</accession>
<dbReference type="EMBL" id="KQ964285">
    <property type="protein sequence ID" value="KXJ85325.1"/>
    <property type="molecule type" value="Genomic_DNA"/>
</dbReference>
<proteinExistence type="inferred from homology"/>
<comment type="catalytic activity">
    <reaction evidence="9">
        <text>feruloyl-polysaccharide + H2O = ferulate + polysaccharide.</text>
        <dbReference type="EC" id="3.1.1.73"/>
    </reaction>
</comment>
<gene>
    <name evidence="11" type="ORF">Micbo1qcDRAFT_223366</name>
</gene>
<dbReference type="EC" id="3.1.1.-" evidence="10"/>
<dbReference type="InterPro" id="IPR011118">
    <property type="entry name" value="Tannase/feruloyl_esterase"/>
</dbReference>
<sequence length="539" mass="57950">MHTRRLATALGLGITACHATVRAETGPAKPCAADSFAFPNATLLSVDTLPKGSILKLPYSKDLCPNYGFTATATADMCRVVINVTQVPGSSIRIDAWLPADWNGRFLATGGGGIGGCIDYSGLQIGAGLGFATLGTNGGHDGESGFDFFLDQPAVIDDFGHRAIHVEAGFGKQLIERYYGKPPRNSYYHGCSTGGRQGLQNAQLYPEDFDGILAGSPAQDWLHIVASKGILARRIGWPDLNSSAYVRPEQWKAIVDHQIALFDPLDGVVDGIIDDPTQFRYDPALAACEGSAFNSSVCLEPKQVESVRAAYEPLANGRGEIVYPGFGLGADTSVFSANQINGTAQLTYRVLDDFWKGAVYNNSDWTSLNFTVEDMDFAVNLNPGGVGFRNPDYTKAHALGVKIMAYHGHIDQTITSELAIQWFAKVQAATGLGLDAMLDFYRLFLVPGMAHCAGGPGPNNIGQRYPLDPAKTDAEHNVLLALVDWVENGKAPSSIVGTKYTGDNVTQPVVSERKLCPYPQRSKWNGVTTTNLSTSWECV</sequence>
<dbReference type="InParanoid" id="A0A136IK83"/>
<evidence type="ECO:0000256" key="7">
    <source>
        <dbReference type="ARBA" id="ARBA00022837"/>
    </source>
</evidence>
<evidence type="ECO:0000313" key="12">
    <source>
        <dbReference type="Proteomes" id="UP000070501"/>
    </source>
</evidence>
<dbReference type="GO" id="GO:0045493">
    <property type="term" value="P:xylan catabolic process"/>
    <property type="evidence" value="ECO:0007669"/>
    <property type="project" value="UniProtKB-KW"/>
</dbReference>
<feature type="chain" id="PRO_5007230130" description="Carboxylic ester hydrolase" evidence="10">
    <location>
        <begin position="20"/>
        <end position="539"/>
    </location>
</feature>
<evidence type="ECO:0000256" key="10">
    <source>
        <dbReference type="RuleBase" id="RU361238"/>
    </source>
</evidence>
<evidence type="ECO:0000256" key="5">
    <source>
        <dbReference type="ARBA" id="ARBA00022729"/>
    </source>
</evidence>
<keyword evidence="7" id="KW-0106">Calcium</keyword>
<keyword evidence="3" id="KW-0624">Polysaccharide degradation</keyword>